<accession>A0A1Z5KEK6</accession>
<dbReference type="Proteomes" id="UP000198406">
    <property type="component" value="Unassembled WGS sequence"/>
</dbReference>
<keyword evidence="2" id="KW-0560">Oxidoreductase</keyword>
<evidence type="ECO:0000259" key="4">
    <source>
        <dbReference type="Pfam" id="PF01593"/>
    </source>
</evidence>
<dbReference type="SUPFAM" id="SSF51905">
    <property type="entry name" value="FAD/NAD(P)-binding domain"/>
    <property type="match status" value="1"/>
</dbReference>
<evidence type="ECO:0000256" key="1">
    <source>
        <dbReference type="ARBA" id="ARBA00005995"/>
    </source>
</evidence>
<sequence>MKSSTRRRKPHRVLVIGSGMSGLACARELQQRGYDVLVVEARSRVGGRLKGGKLRVPSGGNTETEEHAVDLGGALIHGIDENPLYMLAQELGIATRSVQECLLMDTSGWPVDPKQDEKAQHFFDECLEESFRRIQEAKMGKGVLESKAPVESSPSRKKQNSQSVSASTRSRKLHAETSSFGDVFETVCAEKRVDAPPALLQWHQANLEVSCGASFDRLGWDWNEDEPYGFDGEHHALKDSWNSVTERLAESLDILFESTVTQIRLIHPDPIELAKHRKKLEKEEHQRQQLLRASVSPSKSVSTKSPDVVPVRASRRIRGEDVDVRRSGRQVRKAVDRFVVDHTIPQFLTSPINRKRAHSSSGQLPFRSESYVQVTVLQPSGHTLELEADAVVCTLPLGVLKQDPNEGGVAFDPPLPQEKQIAIQRLGTGLLNKCALSFDRIFWQNVDFIGWAESEQSSYLVLNGAAYTGGKPILIFMYGGDFAKDIQDWTDQQIVEDCMNVLQKLCGRRTIPRPLDYCVTRWGKDPRSRMAFSYIPPGVDGFAELRNMSKPIYGQSESFGDVPLLMFAGEHTTPFHPSTIHGAFLSGIREAYRLDSVVCADAFENFQFSEDDLYQHTFTFGEHENENGVNDVDGNNQDFNDNLATHKARSTASMTNREHVTNGSFHRRRGASGVMRLSRHDEIAPTPDTNGKHVEHKEKVKSEEKERPQRRLRAAFGLGSPGSTTSEGNHEENQAHAASIRDLEDRMLLRSLESYGADYEYIQGVSLPVYGAENDRKTNLTQIQARCHKLVKSSQLKPPSRPRPAILKNWIAKPALDSKEKLGGSTPKKNR</sequence>
<feature type="region of interest" description="Disordered" evidence="3">
    <location>
        <begin position="280"/>
        <end position="308"/>
    </location>
</feature>
<evidence type="ECO:0000256" key="2">
    <source>
        <dbReference type="ARBA" id="ARBA00023002"/>
    </source>
</evidence>
<protein>
    <recommendedName>
        <fullName evidence="4">Amine oxidase domain-containing protein</fullName>
    </recommendedName>
</protein>
<dbReference type="PROSITE" id="PS51257">
    <property type="entry name" value="PROKAR_LIPOPROTEIN"/>
    <property type="match status" value="1"/>
</dbReference>
<organism evidence="5 6">
    <name type="scientific">Fistulifera solaris</name>
    <name type="common">Oleaginous diatom</name>
    <dbReference type="NCBI Taxonomy" id="1519565"/>
    <lineage>
        <taxon>Eukaryota</taxon>
        <taxon>Sar</taxon>
        <taxon>Stramenopiles</taxon>
        <taxon>Ochrophyta</taxon>
        <taxon>Bacillariophyta</taxon>
        <taxon>Bacillariophyceae</taxon>
        <taxon>Bacillariophycidae</taxon>
        <taxon>Naviculales</taxon>
        <taxon>Naviculaceae</taxon>
        <taxon>Fistulifera</taxon>
    </lineage>
</organism>
<dbReference type="SUPFAM" id="SSF54373">
    <property type="entry name" value="FAD-linked reductases, C-terminal domain"/>
    <property type="match status" value="1"/>
</dbReference>
<dbReference type="InterPro" id="IPR050281">
    <property type="entry name" value="Flavin_monoamine_oxidase"/>
</dbReference>
<dbReference type="PANTHER" id="PTHR10742">
    <property type="entry name" value="FLAVIN MONOAMINE OXIDASE"/>
    <property type="match status" value="1"/>
</dbReference>
<gene>
    <name evidence="5" type="ORF">FisN_4Hh271</name>
</gene>
<feature type="region of interest" description="Disordered" evidence="3">
    <location>
        <begin position="648"/>
        <end position="739"/>
    </location>
</feature>
<dbReference type="Gene3D" id="3.50.50.60">
    <property type="entry name" value="FAD/NAD(P)-binding domain"/>
    <property type="match status" value="1"/>
</dbReference>
<dbReference type="Pfam" id="PF01593">
    <property type="entry name" value="Amino_oxidase"/>
    <property type="match status" value="2"/>
</dbReference>
<dbReference type="InterPro" id="IPR002937">
    <property type="entry name" value="Amino_oxidase"/>
</dbReference>
<feature type="compositionally biased region" description="Low complexity" evidence="3">
    <location>
        <begin position="294"/>
        <end position="308"/>
    </location>
</feature>
<feature type="domain" description="Amine oxidase" evidence="4">
    <location>
        <begin position="374"/>
        <end position="593"/>
    </location>
</feature>
<dbReference type="InParanoid" id="A0A1Z5KEK6"/>
<keyword evidence="6" id="KW-1185">Reference proteome</keyword>
<dbReference type="PANTHER" id="PTHR10742:SF386">
    <property type="entry name" value="LYSINE-SPECIFIC HISTONE DEMETHYLASE 1A"/>
    <property type="match status" value="1"/>
</dbReference>
<proteinExistence type="inferred from homology"/>
<feature type="compositionally biased region" description="Basic and acidic residues" evidence="3">
    <location>
        <begin position="728"/>
        <end position="739"/>
    </location>
</feature>
<evidence type="ECO:0000313" key="6">
    <source>
        <dbReference type="Proteomes" id="UP000198406"/>
    </source>
</evidence>
<feature type="compositionally biased region" description="Basic and acidic residues" evidence="3">
    <location>
        <begin position="690"/>
        <end position="709"/>
    </location>
</feature>
<evidence type="ECO:0000256" key="3">
    <source>
        <dbReference type="SAM" id="MobiDB-lite"/>
    </source>
</evidence>
<dbReference type="GO" id="GO:0016491">
    <property type="term" value="F:oxidoreductase activity"/>
    <property type="evidence" value="ECO:0007669"/>
    <property type="project" value="UniProtKB-KW"/>
</dbReference>
<name>A0A1Z5KEK6_FISSO</name>
<feature type="region of interest" description="Disordered" evidence="3">
    <location>
        <begin position="142"/>
        <end position="173"/>
    </location>
</feature>
<comment type="caution">
    <text evidence="5">The sequence shown here is derived from an EMBL/GenBank/DDBJ whole genome shotgun (WGS) entry which is preliminary data.</text>
</comment>
<dbReference type="AlphaFoldDB" id="A0A1Z5KEK6"/>
<comment type="similarity">
    <text evidence="1">Belongs to the flavin monoamine oxidase family.</text>
</comment>
<reference evidence="5 6" key="1">
    <citation type="journal article" date="2015" name="Plant Cell">
        <title>Oil accumulation by the oleaginous diatom Fistulifera solaris as revealed by the genome and transcriptome.</title>
        <authorList>
            <person name="Tanaka T."/>
            <person name="Maeda Y."/>
            <person name="Veluchamy A."/>
            <person name="Tanaka M."/>
            <person name="Abida H."/>
            <person name="Marechal E."/>
            <person name="Bowler C."/>
            <person name="Muto M."/>
            <person name="Sunaga Y."/>
            <person name="Tanaka M."/>
            <person name="Yoshino T."/>
            <person name="Taniguchi T."/>
            <person name="Fukuda Y."/>
            <person name="Nemoto M."/>
            <person name="Matsumoto M."/>
            <person name="Wong P.S."/>
            <person name="Aburatani S."/>
            <person name="Fujibuchi W."/>
        </authorList>
    </citation>
    <scope>NUCLEOTIDE SEQUENCE [LARGE SCALE GENOMIC DNA]</scope>
    <source>
        <strain evidence="5 6">JPCC DA0580</strain>
    </source>
</reference>
<evidence type="ECO:0000313" key="5">
    <source>
        <dbReference type="EMBL" id="GAX24713.1"/>
    </source>
</evidence>
<dbReference type="OrthoDB" id="5046242at2759"/>
<feature type="region of interest" description="Disordered" evidence="3">
    <location>
        <begin position="792"/>
        <end position="812"/>
    </location>
</feature>
<dbReference type="InterPro" id="IPR036188">
    <property type="entry name" value="FAD/NAD-bd_sf"/>
</dbReference>
<feature type="domain" description="Amine oxidase" evidence="4">
    <location>
        <begin position="20"/>
        <end position="271"/>
    </location>
</feature>
<dbReference type="Gene3D" id="3.90.660.10">
    <property type="match status" value="1"/>
</dbReference>
<dbReference type="EMBL" id="BDSP01000213">
    <property type="protein sequence ID" value="GAX24713.1"/>
    <property type="molecule type" value="Genomic_DNA"/>
</dbReference>